<dbReference type="Pfam" id="PF13279">
    <property type="entry name" value="4HBT_2"/>
    <property type="match status" value="1"/>
</dbReference>
<dbReference type="OrthoDB" id="7204167at2"/>
<evidence type="ECO:0000313" key="2">
    <source>
        <dbReference type="Proteomes" id="UP000239089"/>
    </source>
</evidence>
<comment type="caution">
    <text evidence="1">The sequence shown here is derived from an EMBL/GenBank/DDBJ whole genome shotgun (WGS) entry which is preliminary data.</text>
</comment>
<dbReference type="InterPro" id="IPR029069">
    <property type="entry name" value="HotDog_dom_sf"/>
</dbReference>
<dbReference type="AlphaFoldDB" id="A0A2S6MX39"/>
<keyword evidence="2" id="KW-1185">Reference proteome</keyword>
<accession>A0A2S6MX39</accession>
<dbReference type="Gene3D" id="3.10.129.10">
    <property type="entry name" value="Hotdog Thioesterase"/>
    <property type="match status" value="1"/>
</dbReference>
<gene>
    <name evidence="1" type="ORF">CCR94_21160</name>
</gene>
<sequence>MTEFEHQIRVGWGDCDPARIVYTGRVPAFALESIEAWWEHHTGGGWFHMELDRNIGTPFVSIAMTMRSPITPRHRLICRVWPTKLGETSIGFHVEGFQNGVLCFEGDFVCVFVAVDQFKKTRPPEEIRTLVLSKIRPAR</sequence>
<proteinExistence type="predicted"/>
<dbReference type="Proteomes" id="UP000239089">
    <property type="component" value="Unassembled WGS sequence"/>
</dbReference>
<dbReference type="SUPFAM" id="SSF54637">
    <property type="entry name" value="Thioesterase/thiol ester dehydrase-isomerase"/>
    <property type="match status" value="1"/>
</dbReference>
<name>A0A2S6MX39_9HYPH</name>
<dbReference type="EMBL" id="NHSJ01000129">
    <property type="protein sequence ID" value="PPQ26934.1"/>
    <property type="molecule type" value="Genomic_DNA"/>
</dbReference>
<dbReference type="RefSeq" id="WP_104510036.1">
    <property type="nucleotide sequence ID" value="NZ_JACIGC010000012.1"/>
</dbReference>
<dbReference type="CDD" id="cd00586">
    <property type="entry name" value="4HBT"/>
    <property type="match status" value="1"/>
</dbReference>
<evidence type="ECO:0000313" key="1">
    <source>
        <dbReference type="EMBL" id="PPQ26934.1"/>
    </source>
</evidence>
<reference evidence="1 2" key="1">
    <citation type="journal article" date="2018" name="Arch. Microbiol.">
        <title>New insights into the metabolic potential of the phototrophic purple bacterium Rhodopila globiformis DSM 161(T) from its draft genome sequence and evidence for a vanadium-dependent nitrogenase.</title>
        <authorList>
            <person name="Imhoff J.F."/>
            <person name="Rahn T."/>
            <person name="Kunzel S."/>
            <person name="Neulinger S.C."/>
        </authorList>
    </citation>
    <scope>NUCLEOTIDE SEQUENCE [LARGE SCALE GENOMIC DNA]</scope>
    <source>
        <strain evidence="1 2">DSM 16996</strain>
    </source>
</reference>
<organism evidence="1 2">
    <name type="scientific">Rhodoblastus sphagnicola</name>
    <dbReference type="NCBI Taxonomy" id="333368"/>
    <lineage>
        <taxon>Bacteria</taxon>
        <taxon>Pseudomonadati</taxon>
        <taxon>Pseudomonadota</taxon>
        <taxon>Alphaproteobacteria</taxon>
        <taxon>Hyphomicrobiales</taxon>
        <taxon>Rhodoblastaceae</taxon>
        <taxon>Rhodoblastus</taxon>
    </lineage>
</organism>
<protein>
    <submittedName>
        <fullName evidence="1">Thioesterase</fullName>
    </submittedName>
</protein>